<dbReference type="EMBL" id="FLUQ01000001">
    <property type="protein sequence ID" value="SBV96143.1"/>
    <property type="molecule type" value="Genomic_DNA"/>
</dbReference>
<reference evidence="1" key="1">
    <citation type="submission" date="2016-04" db="EMBL/GenBank/DDBJ databases">
        <authorList>
            <person name="Evans L.H."/>
            <person name="Alamgir A."/>
            <person name="Owens N."/>
            <person name="Weber N.D."/>
            <person name="Virtaneva K."/>
            <person name="Barbian K."/>
            <person name="Babar A."/>
            <person name="Rosenke K."/>
        </authorList>
    </citation>
    <scope>NUCLEOTIDE SEQUENCE</scope>
    <source>
        <strain evidence="1">86</strain>
    </source>
</reference>
<dbReference type="InterPro" id="IPR021516">
    <property type="entry name" value="DUF3179"/>
</dbReference>
<dbReference type="AlphaFoldDB" id="A0A212J9L2"/>
<gene>
    <name evidence="1" type="ORF">KL86DPRO_10994</name>
</gene>
<organism evidence="1">
    <name type="scientific">uncultured delta proteobacterium</name>
    <dbReference type="NCBI Taxonomy" id="34034"/>
    <lineage>
        <taxon>Bacteria</taxon>
        <taxon>Deltaproteobacteria</taxon>
        <taxon>environmental samples</taxon>
    </lineage>
</organism>
<proteinExistence type="predicted"/>
<sequence length="410" mass="45815">MNEHNRFLPPWARARKAGLSRKTAPLAVLAAFFLVLCCGLSPAKAAKLQVPPPPRPIYSNEMLEDMASRFTRTGVAMDAIPALYRPRYLSVSDASLSMEHDEAVFIVTYPTGLVRIYPQRIMVWHEVINDVLPDPEGGAIRADTPISALDAFIVTYSPLTGCVAAYYAVAGRFPSTFGVTGELLNSNTLIYDRMTASVWSQMTGTCIDGPQKGKRLSPIQVTWASWKGARDRYPDAQVLSRSTGHRRNYGRDPYGSYQRPGNYYDDLRLFHPLQRLDTRLPPKKRILGIEREGIAGAVQIDEVKNAGLLNMELGVTPIVAFYDTVLETVHLFERRAEGSDAVLTFSFLDGKIVDDKTKGEWTSEGVCTYGRLREKKLVPLLNTNAMWFSWSAFYPQTVILPEKSFVRPGL</sequence>
<accession>A0A212J9L2</accession>
<name>A0A212J9L2_9DELT</name>
<dbReference type="Pfam" id="PF11376">
    <property type="entry name" value="DUF3179"/>
    <property type="match status" value="1"/>
</dbReference>
<evidence type="ECO:0008006" key="2">
    <source>
        <dbReference type="Google" id="ProtNLM"/>
    </source>
</evidence>
<protein>
    <recommendedName>
        <fullName evidence="2">DUF3179 domain-containing protein</fullName>
    </recommendedName>
</protein>
<evidence type="ECO:0000313" key="1">
    <source>
        <dbReference type="EMBL" id="SBV96143.1"/>
    </source>
</evidence>